<dbReference type="EMBL" id="LWCI01000055">
    <property type="protein sequence ID" value="KZS65973.1"/>
    <property type="molecule type" value="Genomic_DNA"/>
</dbReference>
<reference evidence="4" key="1">
    <citation type="submission" date="2016-04" db="EMBL/GenBank/DDBJ databases">
        <authorList>
            <person name="Strapagiel D."/>
            <person name="Borowka P."/>
            <person name="Marciniak B."/>
            <person name="Bakula Z."/>
            <person name="Van Ingen J."/>
            <person name="Safianowska A."/>
            <person name="Dziadek J."/>
            <person name="Jagielski T."/>
        </authorList>
    </citation>
    <scope>NUCLEOTIDE SEQUENCE [LARGE SCALE GENOMIC DNA]</scope>
    <source>
        <strain evidence="4">1010001458</strain>
    </source>
</reference>
<evidence type="ECO:0000313" key="3">
    <source>
        <dbReference type="EMBL" id="KZS65973.1"/>
    </source>
</evidence>
<feature type="domain" description="PPE-PPW subfamily C-terminal" evidence="2">
    <location>
        <begin position="17"/>
        <end position="64"/>
    </location>
</feature>
<dbReference type="Pfam" id="PF18878">
    <property type="entry name" value="PPE-PPW"/>
    <property type="match status" value="1"/>
</dbReference>
<feature type="region of interest" description="Disordered" evidence="1">
    <location>
        <begin position="1"/>
        <end position="20"/>
    </location>
</feature>
<sequence length="72" mass="7250">MDVEVGPDRDVEQDEATASGQVAANLGFTGTVHKDTAGAAAGMATLAGDQFGAGPREPMLPGTWEPDGPATH</sequence>
<evidence type="ECO:0000313" key="4">
    <source>
        <dbReference type="Proteomes" id="UP000077342"/>
    </source>
</evidence>
<keyword evidence="4" id="KW-1185">Reference proteome</keyword>
<evidence type="ECO:0000259" key="2">
    <source>
        <dbReference type="Pfam" id="PF18878"/>
    </source>
</evidence>
<comment type="caution">
    <text evidence="3">The sequence shown here is derived from an EMBL/GenBank/DDBJ whole genome shotgun (WGS) entry which is preliminary data.</text>
</comment>
<name>A0A164DGC5_9MYCO</name>
<feature type="region of interest" description="Disordered" evidence="1">
    <location>
        <begin position="48"/>
        <end position="72"/>
    </location>
</feature>
<proteinExistence type="predicted"/>
<dbReference type="RefSeq" id="WP_075509621.1">
    <property type="nucleotide sequence ID" value="NZ_LWCI01000055.1"/>
</dbReference>
<gene>
    <name evidence="3" type="ORF">A4G28_15530</name>
</gene>
<protein>
    <recommendedName>
        <fullName evidence="2">PPE-PPW subfamily C-terminal domain-containing protein</fullName>
    </recommendedName>
</protein>
<dbReference type="Proteomes" id="UP000077342">
    <property type="component" value="Unassembled WGS sequence"/>
</dbReference>
<feature type="compositionally biased region" description="Basic and acidic residues" evidence="1">
    <location>
        <begin position="1"/>
        <end position="10"/>
    </location>
</feature>
<dbReference type="AlphaFoldDB" id="A0A164DGC5"/>
<evidence type="ECO:0000256" key="1">
    <source>
        <dbReference type="SAM" id="MobiDB-lite"/>
    </source>
</evidence>
<dbReference type="InterPro" id="IPR043641">
    <property type="entry name" value="PPE-PPW_C"/>
</dbReference>
<organism evidence="3 4">
    <name type="scientific">Mycobacterium ostraviense</name>
    <dbReference type="NCBI Taxonomy" id="2738409"/>
    <lineage>
        <taxon>Bacteria</taxon>
        <taxon>Bacillati</taxon>
        <taxon>Actinomycetota</taxon>
        <taxon>Actinomycetes</taxon>
        <taxon>Mycobacteriales</taxon>
        <taxon>Mycobacteriaceae</taxon>
        <taxon>Mycobacterium</taxon>
    </lineage>
</organism>
<accession>A0A164DGC5</accession>